<dbReference type="InterPro" id="IPR004713">
    <property type="entry name" value="CaH_exchang"/>
</dbReference>
<keyword evidence="7 8" id="KW-0472">Membrane</keyword>
<sequence length="166" mass="17379">MIGDGGEWLMELKLAPSVIGGLVLPIIGALPDALIIINSGLHESRSAAREEISVGMGTLAGSTVMLLTIVWGGSVLLGRCDLDDVTGAQRDRTRTRPWFDLVNTGVSTDAATPRSAWAMLAAAGLFVVVQASAFAVPRQHAKLHSGVSLAGCILCFITLAVYCGYQ</sequence>
<dbReference type="PANTHER" id="PTHR31503">
    <property type="entry name" value="VACUOLAR CALCIUM ION TRANSPORTER"/>
    <property type="match status" value="1"/>
</dbReference>
<dbReference type="PANTHER" id="PTHR31503:SF36">
    <property type="entry name" value="SODIUM_CALCIUM EXCHANGER MEMBRANE REGION DOMAIN-CONTAINING PROTEIN"/>
    <property type="match status" value="1"/>
</dbReference>
<dbReference type="Gene3D" id="1.20.1420.30">
    <property type="entry name" value="NCX, central ion-binding region"/>
    <property type="match status" value="1"/>
</dbReference>
<evidence type="ECO:0000313" key="11">
    <source>
        <dbReference type="Proteomes" id="UP000054498"/>
    </source>
</evidence>
<evidence type="ECO:0000256" key="5">
    <source>
        <dbReference type="ARBA" id="ARBA00022989"/>
    </source>
</evidence>
<keyword evidence="5 8" id="KW-1133">Transmembrane helix</keyword>
<feature type="transmembrane region" description="Helical" evidence="8">
    <location>
        <begin position="18"/>
        <end position="41"/>
    </location>
</feature>
<dbReference type="Pfam" id="PF01699">
    <property type="entry name" value="Na_Ca_ex"/>
    <property type="match status" value="1"/>
</dbReference>
<evidence type="ECO:0000256" key="7">
    <source>
        <dbReference type="ARBA" id="ARBA00023136"/>
    </source>
</evidence>
<gene>
    <name evidence="10" type="ORF">MNEG_16396</name>
</gene>
<evidence type="ECO:0000256" key="2">
    <source>
        <dbReference type="ARBA" id="ARBA00022448"/>
    </source>
</evidence>
<protein>
    <recommendedName>
        <fullName evidence="9">Sodium/calcium exchanger membrane region domain-containing protein</fullName>
    </recommendedName>
</protein>
<evidence type="ECO:0000256" key="8">
    <source>
        <dbReference type="SAM" id="Phobius"/>
    </source>
</evidence>
<evidence type="ECO:0000256" key="3">
    <source>
        <dbReference type="ARBA" id="ARBA00022449"/>
    </source>
</evidence>
<comment type="subcellular location">
    <subcellularLocation>
        <location evidence="1">Endomembrane system</location>
        <topology evidence="1">Multi-pass membrane protein</topology>
    </subcellularLocation>
</comment>
<dbReference type="InterPro" id="IPR044880">
    <property type="entry name" value="NCX_ion-bd_dom_sf"/>
</dbReference>
<dbReference type="InterPro" id="IPR004837">
    <property type="entry name" value="NaCa_Exmemb"/>
</dbReference>
<feature type="transmembrane region" description="Helical" evidence="8">
    <location>
        <begin position="116"/>
        <end position="136"/>
    </location>
</feature>
<feature type="non-terminal residue" evidence="10">
    <location>
        <position position="166"/>
    </location>
</feature>
<evidence type="ECO:0000256" key="6">
    <source>
        <dbReference type="ARBA" id="ARBA00023065"/>
    </source>
</evidence>
<dbReference type="GO" id="GO:0005774">
    <property type="term" value="C:vacuolar membrane"/>
    <property type="evidence" value="ECO:0007669"/>
    <property type="project" value="UniProtKB-ARBA"/>
</dbReference>
<dbReference type="GO" id="GO:0012505">
    <property type="term" value="C:endomembrane system"/>
    <property type="evidence" value="ECO:0007669"/>
    <property type="project" value="UniProtKB-SubCell"/>
</dbReference>
<dbReference type="KEGG" id="mng:MNEG_16396"/>
<feature type="transmembrane region" description="Helical" evidence="8">
    <location>
        <begin position="53"/>
        <end position="73"/>
    </location>
</feature>
<keyword evidence="11" id="KW-1185">Reference proteome</keyword>
<dbReference type="GO" id="GO:0006874">
    <property type="term" value="P:intracellular calcium ion homeostasis"/>
    <property type="evidence" value="ECO:0007669"/>
    <property type="project" value="TreeGrafter"/>
</dbReference>
<keyword evidence="4 8" id="KW-0812">Transmembrane</keyword>
<dbReference type="Proteomes" id="UP000054498">
    <property type="component" value="Unassembled WGS sequence"/>
</dbReference>
<keyword evidence="6" id="KW-0406">Ion transport</keyword>
<evidence type="ECO:0000256" key="4">
    <source>
        <dbReference type="ARBA" id="ARBA00022692"/>
    </source>
</evidence>
<evidence type="ECO:0000313" key="10">
    <source>
        <dbReference type="EMBL" id="KIY91568.1"/>
    </source>
</evidence>
<feature type="domain" description="Sodium/calcium exchanger membrane region" evidence="9">
    <location>
        <begin position="11"/>
        <end position="162"/>
    </location>
</feature>
<dbReference type="AlphaFoldDB" id="A0A0D2K5X6"/>
<reference evidence="10 11" key="1">
    <citation type="journal article" date="2013" name="BMC Genomics">
        <title>Reconstruction of the lipid metabolism for the microalga Monoraphidium neglectum from its genome sequence reveals characteristics suitable for biofuel production.</title>
        <authorList>
            <person name="Bogen C."/>
            <person name="Al-Dilaimi A."/>
            <person name="Albersmeier A."/>
            <person name="Wichmann J."/>
            <person name="Grundmann M."/>
            <person name="Rupp O."/>
            <person name="Lauersen K.J."/>
            <person name="Blifernez-Klassen O."/>
            <person name="Kalinowski J."/>
            <person name="Goesmann A."/>
            <person name="Mussgnug J.H."/>
            <person name="Kruse O."/>
        </authorList>
    </citation>
    <scope>NUCLEOTIDE SEQUENCE [LARGE SCALE GENOMIC DNA]</scope>
    <source>
        <strain evidence="10 11">SAG 48.87</strain>
    </source>
</reference>
<evidence type="ECO:0000259" key="9">
    <source>
        <dbReference type="Pfam" id="PF01699"/>
    </source>
</evidence>
<dbReference type="GO" id="GO:0015369">
    <property type="term" value="F:calcium:proton antiporter activity"/>
    <property type="evidence" value="ECO:0007669"/>
    <property type="project" value="TreeGrafter"/>
</dbReference>
<dbReference type="EMBL" id="KK106530">
    <property type="protein sequence ID" value="KIY91568.1"/>
    <property type="molecule type" value="Genomic_DNA"/>
</dbReference>
<dbReference type="OrthoDB" id="546812at2759"/>
<proteinExistence type="predicted"/>
<organism evidence="10 11">
    <name type="scientific">Monoraphidium neglectum</name>
    <dbReference type="NCBI Taxonomy" id="145388"/>
    <lineage>
        <taxon>Eukaryota</taxon>
        <taxon>Viridiplantae</taxon>
        <taxon>Chlorophyta</taxon>
        <taxon>core chlorophytes</taxon>
        <taxon>Chlorophyceae</taxon>
        <taxon>CS clade</taxon>
        <taxon>Sphaeropleales</taxon>
        <taxon>Selenastraceae</taxon>
        <taxon>Monoraphidium</taxon>
    </lineage>
</organism>
<feature type="transmembrane region" description="Helical" evidence="8">
    <location>
        <begin position="143"/>
        <end position="162"/>
    </location>
</feature>
<keyword evidence="3" id="KW-0050">Antiport</keyword>
<accession>A0A0D2K5X6</accession>
<evidence type="ECO:0000256" key="1">
    <source>
        <dbReference type="ARBA" id="ARBA00004127"/>
    </source>
</evidence>
<keyword evidence="2" id="KW-0813">Transport</keyword>
<dbReference type="RefSeq" id="XP_013890588.1">
    <property type="nucleotide sequence ID" value="XM_014035134.1"/>
</dbReference>
<name>A0A0D2K5X6_9CHLO</name>
<dbReference type="GeneID" id="25734151"/>